<evidence type="ECO:0000256" key="1">
    <source>
        <dbReference type="SAM" id="Coils"/>
    </source>
</evidence>
<evidence type="ECO:0000313" key="5">
    <source>
        <dbReference type="Proteomes" id="UP000261187"/>
    </source>
</evidence>
<dbReference type="RefSeq" id="WP_117692181.1">
    <property type="nucleotide sequence ID" value="NZ_QSAG01000044.1"/>
</dbReference>
<gene>
    <name evidence="4" type="ORF">DWV76_14650</name>
    <name evidence="3" type="ORF">DXC61_02295</name>
</gene>
<dbReference type="PANTHER" id="PTHR30595:SF6">
    <property type="entry name" value="SCHLAFEN ALBA-2 DOMAIN-CONTAINING PROTEIN"/>
    <property type="match status" value="1"/>
</dbReference>
<dbReference type="SUPFAM" id="SSF46785">
    <property type="entry name" value="Winged helix' DNA-binding domain"/>
    <property type="match status" value="1"/>
</dbReference>
<dbReference type="InterPro" id="IPR007421">
    <property type="entry name" value="Schlafen_AlbA_2_dom"/>
</dbReference>
<reference evidence="5 6" key="1">
    <citation type="submission" date="2018-08" db="EMBL/GenBank/DDBJ databases">
        <title>A genome reference for cultivated species of the human gut microbiota.</title>
        <authorList>
            <person name="Zou Y."/>
            <person name="Xue W."/>
            <person name="Luo G."/>
        </authorList>
    </citation>
    <scope>NUCLEOTIDE SEQUENCE [LARGE SCALE GENOMIC DNA]</scope>
    <source>
        <strain evidence="4 6">AF12-50</strain>
        <strain evidence="3 5">TF06-40</strain>
    </source>
</reference>
<proteinExistence type="predicted"/>
<evidence type="ECO:0000313" key="3">
    <source>
        <dbReference type="EMBL" id="RGL63478.1"/>
    </source>
</evidence>
<evidence type="ECO:0000259" key="2">
    <source>
        <dbReference type="Pfam" id="PF04326"/>
    </source>
</evidence>
<keyword evidence="1" id="KW-0175">Coiled coil</keyword>
<dbReference type="Gene3D" id="3.30.565.60">
    <property type="match status" value="1"/>
</dbReference>
<organism evidence="4 6">
    <name type="scientific">Segatella copri</name>
    <dbReference type="NCBI Taxonomy" id="165179"/>
    <lineage>
        <taxon>Bacteria</taxon>
        <taxon>Pseudomonadati</taxon>
        <taxon>Bacteroidota</taxon>
        <taxon>Bacteroidia</taxon>
        <taxon>Bacteroidales</taxon>
        <taxon>Prevotellaceae</taxon>
        <taxon>Segatella</taxon>
    </lineage>
</organism>
<dbReference type="EMBL" id="QSSA01000004">
    <property type="protein sequence ID" value="RGL63478.1"/>
    <property type="molecule type" value="Genomic_DNA"/>
</dbReference>
<dbReference type="InterPro" id="IPR038475">
    <property type="entry name" value="RecG_C_sf"/>
</dbReference>
<dbReference type="PANTHER" id="PTHR30595">
    <property type="entry name" value="GLPR-RELATED TRANSCRIPTIONAL REPRESSOR"/>
    <property type="match status" value="1"/>
</dbReference>
<dbReference type="InterPro" id="IPR036390">
    <property type="entry name" value="WH_DNA-bd_sf"/>
</dbReference>
<dbReference type="Proteomes" id="UP000283785">
    <property type="component" value="Unassembled WGS sequence"/>
</dbReference>
<name>A0AA92TVR1_9BACT</name>
<dbReference type="Proteomes" id="UP000261187">
    <property type="component" value="Unassembled WGS sequence"/>
</dbReference>
<dbReference type="EMBL" id="QSAG01000044">
    <property type="protein sequence ID" value="RGW40165.1"/>
    <property type="molecule type" value="Genomic_DNA"/>
</dbReference>
<comment type="caution">
    <text evidence="4">The sequence shown here is derived from an EMBL/GenBank/DDBJ whole genome shotgun (WGS) entry which is preliminary data.</text>
</comment>
<dbReference type="Gene3D" id="3.30.950.30">
    <property type="entry name" value="Schlafen, AAA domain"/>
    <property type="match status" value="1"/>
</dbReference>
<evidence type="ECO:0000313" key="4">
    <source>
        <dbReference type="EMBL" id="RGW40165.1"/>
    </source>
</evidence>
<protein>
    <submittedName>
        <fullName evidence="4">Winged helix-turn-helix transcriptional regulator</fullName>
    </submittedName>
</protein>
<dbReference type="InterPro" id="IPR038461">
    <property type="entry name" value="Schlafen_AlbA_2_dom_sf"/>
</dbReference>
<dbReference type="Pfam" id="PF13749">
    <property type="entry name" value="HATPase_c_4"/>
    <property type="match status" value="1"/>
</dbReference>
<dbReference type="Pfam" id="PF04326">
    <property type="entry name" value="SLFN_AlbA_2"/>
    <property type="match status" value="1"/>
</dbReference>
<feature type="domain" description="Schlafen AlbA-2" evidence="2">
    <location>
        <begin position="11"/>
        <end position="125"/>
    </location>
</feature>
<sequence>MRFDIHTLIGEATAYDKKQQIEAKRPKSWLKSVSAFANGEGGTLVFGITDDDQVVGLENAEQDAELISEAIKSKLDPIPTINLEFQEIDGKKLILLHIASGDETPYYYIGDKQRVAFIRIGNESVVADRIQLRNLVLKGTGKNYDSLAAPYRFDDMSFTKLKSVHFKRLGRSFEDSEFTSWGIIDTQGKLTNAGALIADDSPIRQSRIFCTRWNGLDMTSGLGEALDDAEFEGSVIGQLQDAVAFVRNNSHKKWWKEATYREELPDYPERAVTEVISNAIIHRNYLELGSEIHIDIYDNRMEVYSPGGMMDGSLIQHLDPMNVPSKRRNPLLADFFNRLELMERRGSGMKKIVKEYKHFEKFPGYKAPEFKSNSGEFHVTLWNLNYDEKQFANSGKQFANDSKEFANSEKQFANDTKEFANSEKQFANDTKEFANEKKETAKEVKQRKEFVKAKRAIYKLITSNPKVTTAQIADKLNVSTRQVQKYLKRLIEQNLIVKEGSRINGSWKILDEEYTDFFGRI</sequence>
<dbReference type="Pfam" id="PF13412">
    <property type="entry name" value="HTH_24"/>
    <property type="match status" value="1"/>
</dbReference>
<accession>A0AA92TVR1</accession>
<dbReference type="Gene3D" id="1.10.10.10">
    <property type="entry name" value="Winged helix-like DNA-binding domain superfamily/Winged helix DNA-binding domain"/>
    <property type="match status" value="1"/>
</dbReference>
<feature type="coiled-coil region" evidence="1">
    <location>
        <begin position="417"/>
        <end position="454"/>
    </location>
</feature>
<dbReference type="AlphaFoldDB" id="A0AA92TVR1"/>
<dbReference type="InterPro" id="IPR036388">
    <property type="entry name" value="WH-like_DNA-bd_sf"/>
</dbReference>
<evidence type="ECO:0000313" key="6">
    <source>
        <dbReference type="Proteomes" id="UP000283785"/>
    </source>
</evidence>